<feature type="compositionally biased region" description="Polar residues" evidence="1">
    <location>
        <begin position="350"/>
        <end position="361"/>
    </location>
</feature>
<name>A0ABR4QQD7_9CEST</name>
<gene>
    <name evidence="2" type="ORF">TcWFU_004335</name>
</gene>
<dbReference type="EMBL" id="JAKROA010000001">
    <property type="protein sequence ID" value="KAL5111946.1"/>
    <property type="molecule type" value="Genomic_DNA"/>
</dbReference>
<sequence>MYNVHKMLTLDSNPLIRLEKRLNALKHTHDAGLARSAFLTENNLNVNRQLMESLILRLRSVDPKSKKSKRVANRVKVGSPKELFNPHYTGYTGFQSKLHTVKRLHPSEYCDSSDSTFLKGLKELPPLHPSEVETVLRKKDMSVRNPSQKGEPIFPPPPDPPCTIPARAAATPSGKPNTSNVQRVRKGLQSFSQTETPPDKYAIPTTSCVPSFGQSMRPGGLSSSLPVASCPYVDLRAKYDPECYLGAPSSYDQFGLSGFSNDYTGFNSYNRSPSYAPWVSLGKYDHMSNRVAQSSASISPPDSTPNYRNYLTTAGPENSSGFTTNLPFNQSFQNEDFLQGMPSYPPPIDPQQSAYGINLSSYNYPPPNTTSYM</sequence>
<reference evidence="2 3" key="1">
    <citation type="journal article" date="2022" name="Front. Cell. Infect. Microbiol.">
        <title>The Genomes of Two Strains of Taenia crassiceps the Animal Model for the Study of Human Cysticercosis.</title>
        <authorList>
            <person name="Bobes R.J."/>
            <person name="Estrada K."/>
            <person name="Rios-Valencia D.G."/>
            <person name="Calderon-Gallegos A."/>
            <person name="de la Torre P."/>
            <person name="Carrero J.C."/>
            <person name="Sanchez-Flores A."/>
            <person name="Laclette J.P."/>
        </authorList>
    </citation>
    <scope>NUCLEOTIDE SEQUENCE [LARGE SCALE GENOMIC DNA]</scope>
    <source>
        <strain evidence="2">WFUcys</strain>
    </source>
</reference>
<feature type="region of interest" description="Disordered" evidence="1">
    <location>
        <begin position="336"/>
        <end position="361"/>
    </location>
</feature>
<evidence type="ECO:0000313" key="3">
    <source>
        <dbReference type="Proteomes" id="UP001651158"/>
    </source>
</evidence>
<evidence type="ECO:0000256" key="1">
    <source>
        <dbReference type="SAM" id="MobiDB-lite"/>
    </source>
</evidence>
<proteinExistence type="predicted"/>
<keyword evidence="3" id="KW-1185">Reference proteome</keyword>
<organism evidence="2 3">
    <name type="scientific">Taenia crassiceps</name>
    <dbReference type="NCBI Taxonomy" id="6207"/>
    <lineage>
        <taxon>Eukaryota</taxon>
        <taxon>Metazoa</taxon>
        <taxon>Spiralia</taxon>
        <taxon>Lophotrochozoa</taxon>
        <taxon>Platyhelminthes</taxon>
        <taxon>Cestoda</taxon>
        <taxon>Eucestoda</taxon>
        <taxon>Cyclophyllidea</taxon>
        <taxon>Taeniidae</taxon>
        <taxon>Taenia</taxon>
    </lineage>
</organism>
<accession>A0ABR4QQD7</accession>
<comment type="caution">
    <text evidence="2">The sequence shown here is derived from an EMBL/GenBank/DDBJ whole genome shotgun (WGS) entry which is preliminary data.</text>
</comment>
<dbReference type="Proteomes" id="UP001651158">
    <property type="component" value="Unassembled WGS sequence"/>
</dbReference>
<evidence type="ECO:0000313" key="2">
    <source>
        <dbReference type="EMBL" id="KAL5111946.1"/>
    </source>
</evidence>
<protein>
    <submittedName>
        <fullName evidence="2">Uncharacterized protein</fullName>
    </submittedName>
</protein>